<reference evidence="7 8" key="1">
    <citation type="submission" date="2018-11" db="EMBL/GenBank/DDBJ databases">
        <title>The genome draft of YIM 96095.</title>
        <authorList>
            <person name="Tang S.-K."/>
            <person name="Chunyu W.-X."/>
            <person name="Feng Y.-Z."/>
        </authorList>
    </citation>
    <scope>NUCLEOTIDE SEQUENCE [LARGE SCALE GENOMIC DNA]</scope>
    <source>
        <strain evidence="7 8">YIM 96095</strain>
    </source>
</reference>
<proteinExistence type="inferred from homology"/>
<comment type="similarity">
    <text evidence="2">Belongs to the oxygen-dependent FAD-linked oxidoreductase family.</text>
</comment>
<evidence type="ECO:0000256" key="1">
    <source>
        <dbReference type="ARBA" id="ARBA00001974"/>
    </source>
</evidence>
<feature type="domain" description="FAD-binding PCMH-type" evidence="6">
    <location>
        <begin position="43"/>
        <end position="211"/>
    </location>
</feature>
<dbReference type="Proteomes" id="UP000269198">
    <property type="component" value="Unassembled WGS sequence"/>
</dbReference>
<dbReference type="GO" id="GO:0071949">
    <property type="term" value="F:FAD binding"/>
    <property type="evidence" value="ECO:0007669"/>
    <property type="project" value="InterPro"/>
</dbReference>
<name>A0A3N0EEM5_9ACTN</name>
<dbReference type="Gene3D" id="3.30.465.10">
    <property type="match status" value="1"/>
</dbReference>
<dbReference type="AlphaFoldDB" id="A0A3N0EEM5"/>
<dbReference type="PANTHER" id="PTHR42973">
    <property type="entry name" value="BINDING OXIDOREDUCTASE, PUTATIVE (AFU_ORTHOLOGUE AFUA_1G17690)-RELATED"/>
    <property type="match status" value="1"/>
</dbReference>
<dbReference type="EMBL" id="RJMB01000004">
    <property type="protein sequence ID" value="RNL86227.1"/>
    <property type="molecule type" value="Genomic_DNA"/>
</dbReference>
<dbReference type="InterPro" id="IPR016169">
    <property type="entry name" value="FAD-bd_PCMH_sub2"/>
</dbReference>
<keyword evidence="4" id="KW-0274">FAD</keyword>
<dbReference type="Gene3D" id="3.40.462.20">
    <property type="match status" value="1"/>
</dbReference>
<protein>
    <submittedName>
        <fullName evidence="7">FAD-binding oxidoreductase</fullName>
    </submittedName>
</protein>
<gene>
    <name evidence="7" type="ORF">EFW17_05710</name>
</gene>
<keyword evidence="3" id="KW-0285">Flavoprotein</keyword>
<dbReference type="InterPro" id="IPR016167">
    <property type="entry name" value="FAD-bd_PCMH_sub1"/>
</dbReference>
<dbReference type="PROSITE" id="PS51387">
    <property type="entry name" value="FAD_PCMH"/>
    <property type="match status" value="1"/>
</dbReference>
<dbReference type="InterPro" id="IPR016166">
    <property type="entry name" value="FAD-bd_PCMH"/>
</dbReference>
<keyword evidence="8" id="KW-1185">Reference proteome</keyword>
<dbReference type="InterPro" id="IPR006093">
    <property type="entry name" value="Oxy_OxRdtase_FAD_BS"/>
</dbReference>
<dbReference type="OrthoDB" id="5169292at2"/>
<dbReference type="InterPro" id="IPR006094">
    <property type="entry name" value="Oxid_FAD_bind_N"/>
</dbReference>
<organism evidence="7 8">
    <name type="scientific">Halostreptopolyspora alba</name>
    <dbReference type="NCBI Taxonomy" id="2487137"/>
    <lineage>
        <taxon>Bacteria</taxon>
        <taxon>Bacillati</taxon>
        <taxon>Actinomycetota</taxon>
        <taxon>Actinomycetes</taxon>
        <taxon>Streptosporangiales</taxon>
        <taxon>Nocardiopsidaceae</taxon>
        <taxon>Halostreptopolyspora</taxon>
    </lineage>
</organism>
<evidence type="ECO:0000256" key="2">
    <source>
        <dbReference type="ARBA" id="ARBA00005466"/>
    </source>
</evidence>
<comment type="caution">
    <text evidence="7">The sequence shown here is derived from an EMBL/GenBank/DDBJ whole genome shotgun (WGS) entry which is preliminary data.</text>
</comment>
<dbReference type="PANTHER" id="PTHR42973:SF39">
    <property type="entry name" value="FAD-BINDING PCMH-TYPE DOMAIN-CONTAINING PROTEIN"/>
    <property type="match status" value="1"/>
</dbReference>
<dbReference type="GO" id="GO:0016491">
    <property type="term" value="F:oxidoreductase activity"/>
    <property type="evidence" value="ECO:0007669"/>
    <property type="project" value="UniProtKB-KW"/>
</dbReference>
<dbReference type="Pfam" id="PF01565">
    <property type="entry name" value="FAD_binding_4"/>
    <property type="match status" value="1"/>
</dbReference>
<evidence type="ECO:0000256" key="3">
    <source>
        <dbReference type="ARBA" id="ARBA00022630"/>
    </source>
</evidence>
<dbReference type="Gene3D" id="3.30.43.10">
    <property type="entry name" value="Uridine Diphospho-n-acetylenolpyruvylglucosamine Reductase, domain 2"/>
    <property type="match status" value="1"/>
</dbReference>
<dbReference type="PROSITE" id="PS00862">
    <property type="entry name" value="OX2_COVAL_FAD"/>
    <property type="match status" value="1"/>
</dbReference>
<accession>A0A3N0EEM5</accession>
<evidence type="ECO:0000259" key="6">
    <source>
        <dbReference type="PROSITE" id="PS51387"/>
    </source>
</evidence>
<dbReference type="InterPro" id="IPR050416">
    <property type="entry name" value="FAD-linked_Oxidoreductase"/>
</dbReference>
<evidence type="ECO:0000256" key="4">
    <source>
        <dbReference type="ARBA" id="ARBA00022827"/>
    </source>
</evidence>
<evidence type="ECO:0000313" key="8">
    <source>
        <dbReference type="Proteomes" id="UP000269198"/>
    </source>
</evidence>
<dbReference type="InterPro" id="IPR036318">
    <property type="entry name" value="FAD-bd_PCMH-like_sf"/>
</dbReference>
<sequence length="472" mass="50648">MVPAENSRLAGGFRDLRRTLRGSLLLPSGDAPEPEPFGFNRIVASRPAAVVRATGAADVRTAVRWAADHTVPVAVRATGHGVAVPADGALVIDTVAMDGVHVDPHARTARIEAGVPWGRVVREAAAYGLAPLNGAAPSVGAVGYTLGGGHGPLGRSYGYAADRVRGLAMVTPDGRHRTVSADRDPDLFWGTRGGKGNFGVVTAMEVDLFPVPRLYGGGLFFPGESAPLVLRAWRDWTSSLPDAMQSSVALIRFPDDDALPAEMRDRFLAHVRIAFNGSADEGARLVRPLRRVRDPVLDTVTEMPYSQVARIHADPTEPGVYSERSTRLESLDDTAIDTITAFAGAGGLPAIEIRHLGGALARNPEHANAVPFRHAGYTLFSGARTLPEEAHEVHRLQERLIESTTPWRIGGPFLSFIGALESSPEQVRSAYEPRTYRDLAHLKASYDPENLLRINHNIAPVATAGDEPREEG</sequence>
<evidence type="ECO:0000313" key="7">
    <source>
        <dbReference type="EMBL" id="RNL86227.1"/>
    </source>
</evidence>
<evidence type="ECO:0000256" key="5">
    <source>
        <dbReference type="ARBA" id="ARBA00023002"/>
    </source>
</evidence>
<keyword evidence="5" id="KW-0560">Oxidoreductase</keyword>
<dbReference type="SUPFAM" id="SSF56176">
    <property type="entry name" value="FAD-binding/transporter-associated domain-like"/>
    <property type="match status" value="1"/>
</dbReference>
<comment type="cofactor">
    <cofactor evidence="1">
        <name>FAD</name>
        <dbReference type="ChEBI" id="CHEBI:57692"/>
    </cofactor>
</comment>